<evidence type="ECO:0000313" key="3">
    <source>
        <dbReference type="EMBL" id="EYU26315.1"/>
    </source>
</evidence>
<keyword evidence="4" id="KW-1185">Reference proteome</keyword>
<protein>
    <recommendedName>
        <fullName evidence="2">DUF641 domain-containing protein</fullName>
    </recommendedName>
</protein>
<dbReference type="InterPro" id="IPR040225">
    <property type="entry name" value="GIL1-like"/>
</dbReference>
<feature type="coiled-coil region" evidence="1">
    <location>
        <begin position="136"/>
        <end position="184"/>
    </location>
</feature>
<evidence type="ECO:0000313" key="4">
    <source>
        <dbReference type="Proteomes" id="UP000030748"/>
    </source>
</evidence>
<sequence>MDSVTTTPRKSRLARTFAKVRHIQAVINVQKTKIPFDKKKTTKKTPPVAKNDNENDAVIEEAFLAKVFATVSSIKAAYAEMQFAQLPYDADGIHSADQTVVSELGNLSELKQSYFKKQFDEMMLLTPDKSMLMSEIQEQKSLLKTYEITAKKLDSQLKLKDSEITFLEEKLAEAVSDNKSLEKRILKSKSNSPSENENSLRHGHFVAYFHQAIKSIRRFVRLLVSEMQFSGWDLEAAAGSIEPGVSFWKPNHICFAFESFVCRVMFDGFNNPNFSDEIEFRKSRRLFSDGFTELKSVESFAEFRRAKYLKLMHPKMEESLFGNLD</sequence>
<evidence type="ECO:0000259" key="2">
    <source>
        <dbReference type="Pfam" id="PF04859"/>
    </source>
</evidence>
<dbReference type="STRING" id="4155.A0A022QIG2"/>
<dbReference type="eggNOG" id="ENOG502QRHA">
    <property type="taxonomic scope" value="Eukaryota"/>
</dbReference>
<reference evidence="3 4" key="1">
    <citation type="journal article" date="2013" name="Proc. Natl. Acad. Sci. U.S.A.">
        <title>Fine-scale variation in meiotic recombination in Mimulus inferred from population shotgun sequencing.</title>
        <authorList>
            <person name="Hellsten U."/>
            <person name="Wright K.M."/>
            <person name="Jenkins J."/>
            <person name="Shu S."/>
            <person name="Yuan Y."/>
            <person name="Wessler S.R."/>
            <person name="Schmutz J."/>
            <person name="Willis J.H."/>
            <person name="Rokhsar D.S."/>
        </authorList>
    </citation>
    <scope>NUCLEOTIDE SEQUENCE [LARGE SCALE GENOMIC DNA]</scope>
    <source>
        <strain evidence="4">cv. DUN x IM62</strain>
    </source>
</reference>
<dbReference type="EMBL" id="KI631699">
    <property type="protein sequence ID" value="EYU26315.1"/>
    <property type="molecule type" value="Genomic_DNA"/>
</dbReference>
<accession>A0A022QIG2</accession>
<dbReference type="AlphaFoldDB" id="A0A022QIG2"/>
<dbReference type="InterPro" id="IPR006943">
    <property type="entry name" value="DUF641_pln"/>
</dbReference>
<dbReference type="Proteomes" id="UP000030748">
    <property type="component" value="Unassembled WGS sequence"/>
</dbReference>
<evidence type="ECO:0000256" key="1">
    <source>
        <dbReference type="SAM" id="Coils"/>
    </source>
</evidence>
<dbReference type="GO" id="GO:0009639">
    <property type="term" value="P:response to red or far red light"/>
    <property type="evidence" value="ECO:0007669"/>
    <property type="project" value="InterPro"/>
</dbReference>
<feature type="domain" description="DUF641" evidence="2">
    <location>
        <begin position="59"/>
        <end position="184"/>
    </location>
</feature>
<gene>
    <name evidence="3" type="ORF">MIMGU_mgv1a024142mg</name>
</gene>
<dbReference type="PANTHER" id="PTHR31161">
    <property type="entry name" value="PROTEIN GRAVITROPIC IN THE LIGHT 1"/>
    <property type="match status" value="1"/>
</dbReference>
<organism evidence="3 4">
    <name type="scientific">Erythranthe guttata</name>
    <name type="common">Yellow monkey flower</name>
    <name type="synonym">Mimulus guttatus</name>
    <dbReference type="NCBI Taxonomy" id="4155"/>
    <lineage>
        <taxon>Eukaryota</taxon>
        <taxon>Viridiplantae</taxon>
        <taxon>Streptophyta</taxon>
        <taxon>Embryophyta</taxon>
        <taxon>Tracheophyta</taxon>
        <taxon>Spermatophyta</taxon>
        <taxon>Magnoliopsida</taxon>
        <taxon>eudicotyledons</taxon>
        <taxon>Gunneridae</taxon>
        <taxon>Pentapetalae</taxon>
        <taxon>asterids</taxon>
        <taxon>lamiids</taxon>
        <taxon>Lamiales</taxon>
        <taxon>Phrymaceae</taxon>
        <taxon>Erythranthe</taxon>
    </lineage>
</organism>
<proteinExistence type="predicted"/>
<name>A0A022QIG2_ERYGU</name>
<dbReference type="Pfam" id="PF04859">
    <property type="entry name" value="DUF641"/>
    <property type="match status" value="1"/>
</dbReference>
<feature type="non-terminal residue" evidence="3">
    <location>
        <position position="325"/>
    </location>
</feature>
<keyword evidence="1" id="KW-0175">Coiled coil</keyword>
<dbReference type="GO" id="GO:0009959">
    <property type="term" value="P:negative gravitropism"/>
    <property type="evidence" value="ECO:0007669"/>
    <property type="project" value="InterPro"/>
</dbReference>